<dbReference type="InterPro" id="IPR037066">
    <property type="entry name" value="Plug_dom_sf"/>
</dbReference>
<evidence type="ECO:0000259" key="18">
    <source>
        <dbReference type="Pfam" id="PF07715"/>
    </source>
</evidence>
<dbReference type="Pfam" id="PF07715">
    <property type="entry name" value="Plug"/>
    <property type="match status" value="1"/>
</dbReference>
<keyword evidence="13 14" id="KW-0998">Cell outer membrane</keyword>
<evidence type="ECO:0000256" key="8">
    <source>
        <dbReference type="ARBA" id="ARBA00023004"/>
    </source>
</evidence>
<dbReference type="GO" id="GO:0015344">
    <property type="term" value="F:siderophore uptake transmembrane transporter activity"/>
    <property type="evidence" value="ECO:0007669"/>
    <property type="project" value="TreeGrafter"/>
</dbReference>
<evidence type="ECO:0000256" key="10">
    <source>
        <dbReference type="ARBA" id="ARBA00023077"/>
    </source>
</evidence>
<keyword evidence="12 19" id="KW-0675">Receptor</keyword>
<feature type="short sequence motif" description="TonB C-terminal box" evidence="15">
    <location>
        <begin position="683"/>
        <end position="700"/>
    </location>
</feature>
<evidence type="ECO:0000256" key="13">
    <source>
        <dbReference type="ARBA" id="ARBA00023237"/>
    </source>
</evidence>
<evidence type="ECO:0000256" key="2">
    <source>
        <dbReference type="ARBA" id="ARBA00009810"/>
    </source>
</evidence>
<evidence type="ECO:0000256" key="15">
    <source>
        <dbReference type="PROSITE-ProRule" id="PRU10144"/>
    </source>
</evidence>
<comment type="subcellular location">
    <subcellularLocation>
        <location evidence="1 14">Cell outer membrane</location>
        <topology evidence="1 14">Multi-pass membrane protein</topology>
    </subcellularLocation>
</comment>
<keyword evidence="4 14" id="KW-1134">Transmembrane beta strand</keyword>
<evidence type="ECO:0000256" key="1">
    <source>
        <dbReference type="ARBA" id="ARBA00004571"/>
    </source>
</evidence>
<sequence length="700" mass="75817">MRSATGLDLSIRETPQSVTVITRQQLDDQNIQTADQALATTAGVTSVQTDVGGRTSYRARGFDITNYKVDGLSIAGTADFSGQSAGINMDLYDSIEVVRGANGLLGGLGDPSATVNLVRKRPGKLQAGSVGLRLGSWNSKRLDADLNQPITADGSVRARLVLSGEDSDTFRDREQQRNTGALASFEADLSSRTTLGFGLQYEKNRNTGTSWGANVPLWFADGTRTNFSRSTNPAANWSYTQREATTWFASLDHRFDNRWKASASFSHTNSEAINNFGVAKANTESGRWGGFWNQNGTGAVLNAIHAESEAERNNFSLSASGPFELLGREHELMVGANGYRIEDTSYTFSGVNGNCNIGGVTSFQAGRSCQYRLGLPIANWQTWDGSYAGYNTYRNNARTITTTDNYGAFLAGRFNLADPLKLILGSRVSSYKTYTDTYSLANARSRGDTSKHDVVTPYAGLVYDLNDSYSVYASYTDVFNPQTAKDVQGNFLKPITGASYETGVKGELLNGALNGSLAWFTGVQNNVAQTDGANTTPDGAQAYLANGSGVRSKGFELELSGRIAPDWNVYAAYTNLSVDNRSSQERADPRHLLRLQTTYRLSGALNRLTVGGGASVQSHTVSVPFPGRPLGGGRFDASPTDVSGYLLFNAMARYQINDNLVATLNISNLFDKTYYRQSGFYGGLIYGEPRRITLGLRASF</sequence>
<evidence type="ECO:0000256" key="16">
    <source>
        <dbReference type="RuleBase" id="RU003357"/>
    </source>
</evidence>
<dbReference type="CDD" id="cd01347">
    <property type="entry name" value="ligand_gated_channel"/>
    <property type="match status" value="1"/>
</dbReference>
<keyword evidence="8" id="KW-0408">Iron</keyword>
<evidence type="ECO:0000256" key="9">
    <source>
        <dbReference type="ARBA" id="ARBA00023065"/>
    </source>
</evidence>
<dbReference type="InterPro" id="IPR012910">
    <property type="entry name" value="Plug_dom"/>
</dbReference>
<dbReference type="PANTHER" id="PTHR32552:SF74">
    <property type="entry name" value="HYDROXAMATE SIDEROPHORE RECEPTOR FHUE"/>
    <property type="match status" value="1"/>
</dbReference>
<evidence type="ECO:0000256" key="3">
    <source>
        <dbReference type="ARBA" id="ARBA00022448"/>
    </source>
</evidence>
<dbReference type="InterPro" id="IPR010917">
    <property type="entry name" value="TonB_rcpt_CS"/>
</dbReference>
<dbReference type="GO" id="GO:0038023">
    <property type="term" value="F:signaling receptor activity"/>
    <property type="evidence" value="ECO:0007669"/>
    <property type="project" value="InterPro"/>
</dbReference>
<dbReference type="PANTHER" id="PTHR32552">
    <property type="entry name" value="FERRICHROME IRON RECEPTOR-RELATED"/>
    <property type="match status" value="1"/>
</dbReference>
<keyword evidence="3 14" id="KW-0813">Transport</keyword>
<keyword evidence="20" id="KW-1185">Reference proteome</keyword>
<name>A0A5C0B5F1_9BURK</name>
<dbReference type="GO" id="GO:0015891">
    <property type="term" value="P:siderophore transport"/>
    <property type="evidence" value="ECO:0007669"/>
    <property type="project" value="InterPro"/>
</dbReference>
<evidence type="ECO:0000256" key="12">
    <source>
        <dbReference type="ARBA" id="ARBA00023170"/>
    </source>
</evidence>
<keyword evidence="6 14" id="KW-0812">Transmembrane</keyword>
<dbReference type="InterPro" id="IPR036942">
    <property type="entry name" value="Beta-barrel_TonB_sf"/>
</dbReference>
<dbReference type="PROSITE" id="PS52016">
    <property type="entry name" value="TONB_DEPENDENT_REC_3"/>
    <property type="match status" value="1"/>
</dbReference>
<organism evidence="19 20">
    <name type="scientific">Pigmentiphaga aceris</name>
    <dbReference type="NCBI Taxonomy" id="1940612"/>
    <lineage>
        <taxon>Bacteria</taxon>
        <taxon>Pseudomonadati</taxon>
        <taxon>Pseudomonadota</taxon>
        <taxon>Betaproteobacteria</taxon>
        <taxon>Burkholderiales</taxon>
        <taxon>Alcaligenaceae</taxon>
        <taxon>Pigmentiphaga</taxon>
    </lineage>
</organism>
<keyword evidence="5" id="KW-0410">Iron transport</keyword>
<dbReference type="AlphaFoldDB" id="A0A5C0B5F1"/>
<keyword evidence="10 16" id="KW-0798">TonB box</keyword>
<evidence type="ECO:0000313" key="19">
    <source>
        <dbReference type="EMBL" id="QEI09485.1"/>
    </source>
</evidence>
<dbReference type="InterPro" id="IPR039426">
    <property type="entry name" value="TonB-dep_rcpt-like"/>
</dbReference>
<dbReference type="Proteomes" id="UP000325161">
    <property type="component" value="Chromosome"/>
</dbReference>
<accession>A0A5C0B5F1</accession>
<dbReference type="InterPro" id="IPR000531">
    <property type="entry name" value="Beta-barrel_TonB"/>
</dbReference>
<evidence type="ECO:0000256" key="4">
    <source>
        <dbReference type="ARBA" id="ARBA00022452"/>
    </source>
</evidence>
<dbReference type="SUPFAM" id="SSF56935">
    <property type="entry name" value="Porins"/>
    <property type="match status" value="1"/>
</dbReference>
<dbReference type="InterPro" id="IPR010105">
    <property type="entry name" value="TonB_sidphr_rcpt"/>
</dbReference>
<feature type="domain" description="TonB-dependent receptor-like beta-barrel" evidence="17">
    <location>
        <begin position="225"/>
        <end position="669"/>
    </location>
</feature>
<evidence type="ECO:0000256" key="5">
    <source>
        <dbReference type="ARBA" id="ARBA00022496"/>
    </source>
</evidence>
<dbReference type="GO" id="GO:0009279">
    <property type="term" value="C:cell outer membrane"/>
    <property type="evidence" value="ECO:0007669"/>
    <property type="project" value="UniProtKB-SubCell"/>
</dbReference>
<dbReference type="FunFam" id="2.170.130.10:FF:000010">
    <property type="entry name" value="Ferripyoverdine receptor"/>
    <property type="match status" value="1"/>
</dbReference>
<evidence type="ECO:0000256" key="6">
    <source>
        <dbReference type="ARBA" id="ARBA00022692"/>
    </source>
</evidence>
<protein>
    <submittedName>
        <fullName evidence="19">TonB-dependent siderophore receptor</fullName>
    </submittedName>
</protein>
<dbReference type="OrthoDB" id="8663017at2"/>
<proteinExistence type="inferred from homology"/>
<keyword evidence="11 14" id="KW-0472">Membrane</keyword>
<dbReference type="Pfam" id="PF00593">
    <property type="entry name" value="TonB_dep_Rec_b-barrel"/>
    <property type="match status" value="1"/>
</dbReference>
<keyword evidence="9" id="KW-0406">Ion transport</keyword>
<dbReference type="Gene3D" id="2.40.170.20">
    <property type="entry name" value="TonB-dependent receptor, beta-barrel domain"/>
    <property type="match status" value="1"/>
</dbReference>
<dbReference type="KEGG" id="pacr:FXN63_21635"/>
<dbReference type="EMBL" id="CP043046">
    <property type="protein sequence ID" value="QEI09485.1"/>
    <property type="molecule type" value="Genomic_DNA"/>
</dbReference>
<dbReference type="PROSITE" id="PS01156">
    <property type="entry name" value="TONB_DEPENDENT_REC_2"/>
    <property type="match status" value="1"/>
</dbReference>
<dbReference type="NCBIfam" id="TIGR01783">
    <property type="entry name" value="TonB-siderophor"/>
    <property type="match status" value="1"/>
</dbReference>
<reference evidence="19 20" key="1">
    <citation type="submission" date="2019-08" db="EMBL/GenBank/DDBJ databases">
        <title>Amphibian skin-associated Pigmentiphaga: genome sequence and occurrence across geography and hosts.</title>
        <authorList>
            <person name="Bletz M.C."/>
            <person name="Bunk B."/>
            <person name="Sproeer C."/>
            <person name="Biwer P."/>
            <person name="Reiter S."/>
            <person name="Rabemananjara F.C.E."/>
            <person name="Schulz S."/>
            <person name="Overmann J."/>
            <person name="Vences M."/>
        </authorList>
    </citation>
    <scope>NUCLEOTIDE SEQUENCE [LARGE SCALE GENOMIC DNA]</scope>
    <source>
        <strain evidence="19 20">Mada1488</strain>
    </source>
</reference>
<comment type="similarity">
    <text evidence="2 14 16">Belongs to the TonB-dependent receptor family.</text>
</comment>
<evidence type="ECO:0000256" key="7">
    <source>
        <dbReference type="ARBA" id="ARBA00022729"/>
    </source>
</evidence>
<dbReference type="Gene3D" id="2.170.130.10">
    <property type="entry name" value="TonB-dependent receptor, plug domain"/>
    <property type="match status" value="1"/>
</dbReference>
<evidence type="ECO:0000313" key="20">
    <source>
        <dbReference type="Proteomes" id="UP000325161"/>
    </source>
</evidence>
<evidence type="ECO:0000256" key="11">
    <source>
        <dbReference type="ARBA" id="ARBA00023136"/>
    </source>
</evidence>
<keyword evidence="7" id="KW-0732">Signal</keyword>
<evidence type="ECO:0000256" key="14">
    <source>
        <dbReference type="PROSITE-ProRule" id="PRU01360"/>
    </source>
</evidence>
<feature type="domain" description="TonB-dependent receptor plug" evidence="18">
    <location>
        <begin position="11"/>
        <end position="112"/>
    </location>
</feature>
<gene>
    <name evidence="19" type="ORF">FXN63_21635</name>
</gene>
<evidence type="ECO:0000259" key="17">
    <source>
        <dbReference type="Pfam" id="PF00593"/>
    </source>
</evidence>